<dbReference type="Pfam" id="PF12832">
    <property type="entry name" value="MFS_1_like"/>
    <property type="match status" value="1"/>
</dbReference>
<keyword evidence="6 8" id="KW-1133">Transmembrane helix</keyword>
<dbReference type="CDD" id="cd17335">
    <property type="entry name" value="MFS_MFSD6"/>
    <property type="match status" value="1"/>
</dbReference>
<evidence type="ECO:0000259" key="9">
    <source>
        <dbReference type="PROSITE" id="PS50850"/>
    </source>
</evidence>
<dbReference type="PANTHER" id="PTHR23522">
    <property type="entry name" value="BLL5896 PROTEIN"/>
    <property type="match status" value="1"/>
</dbReference>
<keyword evidence="7 8" id="KW-0472">Membrane</keyword>
<organism evidence="10 11">
    <name type="scientific">Shewanella corallii</name>
    <dbReference type="NCBI Taxonomy" id="560080"/>
    <lineage>
        <taxon>Bacteria</taxon>
        <taxon>Pseudomonadati</taxon>
        <taxon>Pseudomonadota</taxon>
        <taxon>Gammaproteobacteria</taxon>
        <taxon>Alteromonadales</taxon>
        <taxon>Shewanellaceae</taxon>
        <taxon>Shewanella</taxon>
    </lineage>
</organism>
<dbReference type="PROSITE" id="PS50850">
    <property type="entry name" value="MFS"/>
    <property type="match status" value="1"/>
</dbReference>
<feature type="transmembrane region" description="Helical" evidence="8">
    <location>
        <begin position="144"/>
        <end position="164"/>
    </location>
</feature>
<dbReference type="Proteomes" id="UP001202831">
    <property type="component" value="Unassembled WGS sequence"/>
</dbReference>
<keyword evidence="4" id="KW-0997">Cell inner membrane</keyword>
<feature type="transmembrane region" description="Helical" evidence="8">
    <location>
        <begin position="337"/>
        <end position="361"/>
    </location>
</feature>
<name>A0ABT0NA94_9GAMM</name>
<feature type="transmembrane region" description="Helical" evidence="8">
    <location>
        <begin position="245"/>
        <end position="265"/>
    </location>
</feature>
<evidence type="ECO:0000313" key="11">
    <source>
        <dbReference type="Proteomes" id="UP001202831"/>
    </source>
</evidence>
<dbReference type="PANTHER" id="PTHR23522:SF10">
    <property type="entry name" value="3-PHENYLPROPIONIC ACID TRANSPORTER-RELATED"/>
    <property type="match status" value="1"/>
</dbReference>
<evidence type="ECO:0000256" key="8">
    <source>
        <dbReference type="SAM" id="Phobius"/>
    </source>
</evidence>
<dbReference type="RefSeq" id="WP_249249957.1">
    <property type="nucleotide sequence ID" value="NZ_JAKIKT010000007.1"/>
</dbReference>
<dbReference type="InterPro" id="IPR024989">
    <property type="entry name" value="MFS_assoc_dom"/>
</dbReference>
<dbReference type="InterPro" id="IPR026032">
    <property type="entry name" value="HcaT-like"/>
</dbReference>
<comment type="caution">
    <text evidence="10">The sequence shown here is derived from an EMBL/GenBank/DDBJ whole genome shotgun (WGS) entry which is preliminary data.</text>
</comment>
<evidence type="ECO:0000256" key="4">
    <source>
        <dbReference type="ARBA" id="ARBA00022519"/>
    </source>
</evidence>
<feature type="transmembrane region" description="Helical" evidence="8">
    <location>
        <begin position="170"/>
        <end position="190"/>
    </location>
</feature>
<sequence>MTPATPEAPNGASAQARQLFWLGACYFFFYSILGVMVPYLGVFFESRGFNPQEIGILLAIVLGTRVIAPNVWARVADRTGMRVELVKAGAAAAAITYTSFFVEGSFLYLAASLVVYTFFWNAILAQLEVVTLDTLGNNPQRYGAIRSWGSVGYICLVVGGGFAIEHFGAQILPYLGMVLFLGMLACALPLKAERQQKDESPAPKGKVVTPAVFWFLLSALLLQMSAGPFYGFFVLYLKQAGYAESLAGIMVALGVTAEIGMFMMAPRLLKRFGVMPLMAVSILMTAARWLMMAFGVEHVSIIALSQLLHAFTFGLVHAASIQFVYQHFDKRHQSQGQALYASIGFGMGGALGIWICGYIWGDGSGAMWTWVFAAICAFLSMLAVCFIPREPRAQDTAMPAHG</sequence>
<keyword evidence="2" id="KW-0813">Transport</keyword>
<feature type="transmembrane region" description="Helical" evidence="8">
    <location>
        <begin position="54"/>
        <end position="73"/>
    </location>
</feature>
<feature type="transmembrane region" description="Helical" evidence="8">
    <location>
        <begin position="303"/>
        <end position="325"/>
    </location>
</feature>
<keyword evidence="5 8" id="KW-0812">Transmembrane</keyword>
<dbReference type="SUPFAM" id="SSF103473">
    <property type="entry name" value="MFS general substrate transporter"/>
    <property type="match status" value="1"/>
</dbReference>
<keyword evidence="3" id="KW-1003">Cell membrane</keyword>
<keyword evidence="11" id="KW-1185">Reference proteome</keyword>
<evidence type="ECO:0000256" key="1">
    <source>
        <dbReference type="ARBA" id="ARBA00004429"/>
    </source>
</evidence>
<accession>A0ABT0NA94</accession>
<dbReference type="NCBIfam" id="NF037955">
    <property type="entry name" value="mfs"/>
    <property type="match status" value="1"/>
</dbReference>
<dbReference type="InterPro" id="IPR036259">
    <property type="entry name" value="MFS_trans_sf"/>
</dbReference>
<feature type="transmembrane region" description="Helical" evidence="8">
    <location>
        <begin position="367"/>
        <end position="388"/>
    </location>
</feature>
<dbReference type="EMBL" id="JAKIKT010000007">
    <property type="protein sequence ID" value="MCL2915371.1"/>
    <property type="molecule type" value="Genomic_DNA"/>
</dbReference>
<reference evidence="10 11" key="1">
    <citation type="submission" date="2022-01" db="EMBL/GenBank/DDBJ databases">
        <title>Whole genome-based taxonomy of the Shewanellaceae.</title>
        <authorList>
            <person name="Martin-Rodriguez A.J."/>
        </authorList>
    </citation>
    <scope>NUCLEOTIDE SEQUENCE [LARGE SCALE GENOMIC DNA]</scope>
    <source>
        <strain evidence="10 11">DSM 21332</strain>
    </source>
</reference>
<feature type="domain" description="Major facilitator superfamily (MFS) profile" evidence="9">
    <location>
        <begin position="211"/>
        <end position="402"/>
    </location>
</feature>
<comment type="subcellular location">
    <subcellularLocation>
        <location evidence="1">Cell inner membrane</location>
        <topology evidence="1">Multi-pass membrane protein</topology>
    </subcellularLocation>
</comment>
<feature type="transmembrane region" description="Helical" evidence="8">
    <location>
        <begin position="19"/>
        <end position="42"/>
    </location>
</feature>
<dbReference type="InterPro" id="IPR020846">
    <property type="entry name" value="MFS_dom"/>
</dbReference>
<evidence type="ECO:0000313" key="10">
    <source>
        <dbReference type="EMBL" id="MCL2915371.1"/>
    </source>
</evidence>
<dbReference type="PIRSF" id="PIRSF004925">
    <property type="entry name" value="HcaT"/>
    <property type="match status" value="1"/>
</dbReference>
<feature type="transmembrane region" description="Helical" evidence="8">
    <location>
        <begin position="108"/>
        <end position="132"/>
    </location>
</feature>
<evidence type="ECO:0000256" key="6">
    <source>
        <dbReference type="ARBA" id="ARBA00022989"/>
    </source>
</evidence>
<dbReference type="Gene3D" id="1.20.1250.20">
    <property type="entry name" value="MFS general substrate transporter like domains"/>
    <property type="match status" value="2"/>
</dbReference>
<proteinExistence type="predicted"/>
<evidence type="ECO:0000256" key="2">
    <source>
        <dbReference type="ARBA" id="ARBA00022448"/>
    </source>
</evidence>
<evidence type="ECO:0000256" key="3">
    <source>
        <dbReference type="ARBA" id="ARBA00022475"/>
    </source>
</evidence>
<feature type="transmembrane region" description="Helical" evidence="8">
    <location>
        <begin position="211"/>
        <end position="233"/>
    </location>
</feature>
<protein>
    <submittedName>
        <fullName evidence="10">MFS transporter</fullName>
    </submittedName>
</protein>
<evidence type="ECO:0000256" key="5">
    <source>
        <dbReference type="ARBA" id="ARBA00022692"/>
    </source>
</evidence>
<gene>
    <name evidence="10" type="ORF">L2725_16580</name>
</gene>
<evidence type="ECO:0000256" key="7">
    <source>
        <dbReference type="ARBA" id="ARBA00023136"/>
    </source>
</evidence>
<feature type="transmembrane region" description="Helical" evidence="8">
    <location>
        <begin position="272"/>
        <end position="291"/>
    </location>
</feature>